<dbReference type="Proteomes" id="UP001500016">
    <property type="component" value="Unassembled WGS sequence"/>
</dbReference>
<comment type="caution">
    <text evidence="2">The sequence shown here is derived from an EMBL/GenBank/DDBJ whole genome shotgun (WGS) entry which is preliminary data.</text>
</comment>
<dbReference type="Gene3D" id="3.40.50.620">
    <property type="entry name" value="HUPs"/>
    <property type="match status" value="1"/>
</dbReference>
<dbReference type="RefSeq" id="WP_344525178.1">
    <property type="nucleotide sequence ID" value="NZ_BAAAPE010000002.1"/>
</dbReference>
<proteinExistence type="predicted"/>
<evidence type="ECO:0000313" key="2">
    <source>
        <dbReference type="EMBL" id="GAA2067176.1"/>
    </source>
</evidence>
<organism evidence="2 3">
    <name type="scientific">Streptomyces albiaxialis</name>
    <dbReference type="NCBI Taxonomy" id="329523"/>
    <lineage>
        <taxon>Bacteria</taxon>
        <taxon>Bacillati</taxon>
        <taxon>Actinomycetota</taxon>
        <taxon>Actinomycetes</taxon>
        <taxon>Kitasatosporales</taxon>
        <taxon>Streptomycetaceae</taxon>
        <taxon>Streptomyces</taxon>
    </lineage>
</organism>
<gene>
    <name evidence="2" type="ORF">GCM10009801_14290</name>
</gene>
<keyword evidence="3" id="KW-1185">Reference proteome</keyword>
<accession>A0ABN2VN68</accession>
<dbReference type="Pfam" id="PF00582">
    <property type="entry name" value="Usp"/>
    <property type="match status" value="1"/>
</dbReference>
<dbReference type="EMBL" id="BAAAPE010000002">
    <property type="protein sequence ID" value="GAA2067176.1"/>
    <property type="molecule type" value="Genomic_DNA"/>
</dbReference>
<evidence type="ECO:0000313" key="3">
    <source>
        <dbReference type="Proteomes" id="UP001500016"/>
    </source>
</evidence>
<reference evidence="2 3" key="1">
    <citation type="journal article" date="2019" name="Int. J. Syst. Evol. Microbiol.">
        <title>The Global Catalogue of Microorganisms (GCM) 10K type strain sequencing project: providing services to taxonomists for standard genome sequencing and annotation.</title>
        <authorList>
            <consortium name="The Broad Institute Genomics Platform"/>
            <consortium name="The Broad Institute Genome Sequencing Center for Infectious Disease"/>
            <person name="Wu L."/>
            <person name="Ma J."/>
        </authorList>
    </citation>
    <scope>NUCLEOTIDE SEQUENCE [LARGE SCALE GENOMIC DNA]</scope>
    <source>
        <strain evidence="2 3">JCM 15478</strain>
    </source>
</reference>
<feature type="domain" description="UspA" evidence="1">
    <location>
        <begin position="9"/>
        <end position="72"/>
    </location>
</feature>
<dbReference type="InterPro" id="IPR006016">
    <property type="entry name" value="UspA"/>
</dbReference>
<sequence>MGALSAVLRPWREKFPGVTVVPDVRRLSPARALVWASRRADLLVAGFGREAAWGPVVDALAHHARCPVVFVPSASAHRPISGAGRDGPSPRAPR</sequence>
<evidence type="ECO:0000259" key="1">
    <source>
        <dbReference type="Pfam" id="PF00582"/>
    </source>
</evidence>
<name>A0ABN2VN68_9ACTN</name>
<dbReference type="InterPro" id="IPR014729">
    <property type="entry name" value="Rossmann-like_a/b/a_fold"/>
</dbReference>
<protein>
    <recommendedName>
        <fullName evidence="1">UspA domain-containing protein</fullName>
    </recommendedName>
</protein>
<dbReference type="SUPFAM" id="SSF52402">
    <property type="entry name" value="Adenine nucleotide alpha hydrolases-like"/>
    <property type="match status" value="1"/>
</dbReference>